<reference evidence="2 3" key="1">
    <citation type="journal article" date="2020" name="Environ. Microbiol. Rep.">
        <title>Redox cycling of Fe(II) and Fe(III) in magnetite accelerates aceticlastic methanogenesis by Methanosarcina mazei.</title>
        <authorList>
            <person name="Wang H."/>
            <person name="Byrne J.M."/>
            <person name="Liu P."/>
            <person name="Liu J."/>
            <person name="Dong X."/>
            <person name="Lu Y."/>
        </authorList>
    </citation>
    <scope>NUCLEOTIDE SEQUENCE [LARGE SCALE GENOMIC DNA]</scope>
    <source>
        <strain evidence="3">zm-15</strain>
    </source>
</reference>
<evidence type="ECO:0000313" key="2">
    <source>
        <dbReference type="EMBL" id="QIB90453.1"/>
    </source>
</evidence>
<dbReference type="Proteomes" id="UP000467371">
    <property type="component" value="Chromosome"/>
</dbReference>
<keyword evidence="1" id="KW-0472">Membrane</keyword>
<protein>
    <submittedName>
        <fullName evidence="2">Uncharacterized protein</fullName>
    </submittedName>
</protein>
<accession>A0A6C0VJI2</accession>
<gene>
    <name evidence="2" type="ORF">FQU78_04655</name>
</gene>
<name>A0A6C0VJI2_METMZ</name>
<evidence type="ECO:0000256" key="1">
    <source>
        <dbReference type="SAM" id="Phobius"/>
    </source>
</evidence>
<dbReference type="AlphaFoldDB" id="A0A6C0VJI2"/>
<sequence length="80" mass="8982">MKSLIQKSTVYKWGLCSPHFIGVGMSKIGKVITIFIVFLTLVALLGLFTNPLSEIRTPANNELENNESIFTVSIDYIYNQ</sequence>
<keyword evidence="1" id="KW-1133">Transmembrane helix</keyword>
<evidence type="ECO:0000313" key="3">
    <source>
        <dbReference type="Proteomes" id="UP000467371"/>
    </source>
</evidence>
<organism evidence="2 3">
    <name type="scientific">Methanosarcina mazei</name>
    <name type="common">Methanosarcina frisia</name>
    <dbReference type="NCBI Taxonomy" id="2209"/>
    <lineage>
        <taxon>Archaea</taxon>
        <taxon>Methanobacteriati</taxon>
        <taxon>Methanobacteriota</taxon>
        <taxon>Stenosarchaea group</taxon>
        <taxon>Methanomicrobia</taxon>
        <taxon>Methanosarcinales</taxon>
        <taxon>Methanosarcinaceae</taxon>
        <taxon>Methanosarcina</taxon>
    </lineage>
</organism>
<proteinExistence type="predicted"/>
<keyword evidence="1" id="KW-0812">Transmembrane</keyword>
<feature type="transmembrane region" description="Helical" evidence="1">
    <location>
        <begin position="28"/>
        <end position="48"/>
    </location>
</feature>
<dbReference type="EMBL" id="CP042908">
    <property type="protein sequence ID" value="QIB90453.1"/>
    <property type="molecule type" value="Genomic_DNA"/>
</dbReference>